<dbReference type="InterPro" id="IPR011050">
    <property type="entry name" value="Pectin_lyase_fold/virulence"/>
</dbReference>
<reference evidence="4" key="1">
    <citation type="submission" date="2021-01" db="EMBL/GenBank/DDBJ databases">
        <title>Modified the classification status of verrucomicrobia.</title>
        <authorList>
            <person name="Feng X."/>
        </authorList>
    </citation>
    <scope>NUCLEOTIDE SEQUENCE</scope>
    <source>
        <strain evidence="4">KCTC 13126</strain>
    </source>
</reference>
<dbReference type="InterPro" id="IPR012334">
    <property type="entry name" value="Pectin_lyas_fold"/>
</dbReference>
<dbReference type="Pfam" id="PF03422">
    <property type="entry name" value="CBM_6"/>
    <property type="match status" value="1"/>
</dbReference>
<evidence type="ECO:0000313" key="5">
    <source>
        <dbReference type="Proteomes" id="UP000617628"/>
    </source>
</evidence>
<dbReference type="PROSITE" id="PS50022">
    <property type="entry name" value="FA58C_3"/>
    <property type="match status" value="1"/>
</dbReference>
<dbReference type="EMBL" id="JAENIL010000016">
    <property type="protein sequence ID" value="MBK1877229.1"/>
    <property type="molecule type" value="Genomic_DNA"/>
</dbReference>
<dbReference type="InterPro" id="IPR006584">
    <property type="entry name" value="Cellulose-bd_IV"/>
</dbReference>
<evidence type="ECO:0000256" key="1">
    <source>
        <dbReference type="ARBA" id="ARBA00022729"/>
    </source>
</evidence>
<keyword evidence="1" id="KW-0732">Signal</keyword>
<dbReference type="Pfam" id="PF22633">
    <property type="entry name" value="F5_F8_type_C_2"/>
    <property type="match status" value="1"/>
</dbReference>
<dbReference type="SMART" id="SM00606">
    <property type="entry name" value="CBD_IV"/>
    <property type="match status" value="1"/>
</dbReference>
<dbReference type="InterPro" id="IPR006626">
    <property type="entry name" value="PbH1"/>
</dbReference>
<proteinExistence type="predicted"/>
<dbReference type="Gene3D" id="2.60.120.260">
    <property type="entry name" value="Galactose-binding domain-like"/>
    <property type="match status" value="3"/>
</dbReference>
<evidence type="ECO:0000313" key="4">
    <source>
        <dbReference type="EMBL" id="MBK1877229.1"/>
    </source>
</evidence>
<dbReference type="Pfam" id="PF00754">
    <property type="entry name" value="F5_F8_type_C"/>
    <property type="match status" value="1"/>
</dbReference>
<organism evidence="4 5">
    <name type="scientific">Pelagicoccus mobilis</name>
    <dbReference type="NCBI Taxonomy" id="415221"/>
    <lineage>
        <taxon>Bacteria</taxon>
        <taxon>Pseudomonadati</taxon>
        <taxon>Verrucomicrobiota</taxon>
        <taxon>Opitutia</taxon>
        <taxon>Puniceicoccales</taxon>
        <taxon>Pelagicoccaceae</taxon>
        <taxon>Pelagicoccus</taxon>
    </lineage>
</organism>
<dbReference type="Pfam" id="PF13385">
    <property type="entry name" value="Laminin_G_3"/>
    <property type="match status" value="1"/>
</dbReference>
<dbReference type="InterPro" id="IPR008979">
    <property type="entry name" value="Galactose-bd-like_sf"/>
</dbReference>
<dbReference type="InterPro" id="IPR005084">
    <property type="entry name" value="CBM6"/>
</dbReference>
<dbReference type="PANTHER" id="PTHR36453">
    <property type="entry name" value="SECRETED PROTEIN-RELATED"/>
    <property type="match status" value="1"/>
</dbReference>
<dbReference type="SUPFAM" id="SSF51126">
    <property type="entry name" value="Pectin lyase-like"/>
    <property type="match status" value="1"/>
</dbReference>
<dbReference type="SMART" id="SM00560">
    <property type="entry name" value="LamGL"/>
    <property type="match status" value="1"/>
</dbReference>
<dbReference type="InterPro" id="IPR000421">
    <property type="entry name" value="FA58C"/>
</dbReference>
<dbReference type="Gene3D" id="2.60.120.200">
    <property type="match status" value="1"/>
</dbReference>
<accession>A0A934RXU9</accession>
<keyword evidence="2" id="KW-1015">Disulfide bond</keyword>
<dbReference type="InterPro" id="IPR013320">
    <property type="entry name" value="ConA-like_dom_sf"/>
</dbReference>
<dbReference type="RefSeq" id="WP_200355445.1">
    <property type="nucleotide sequence ID" value="NZ_JAENIL010000016.1"/>
</dbReference>
<sequence>MNSDIIVNLKGPYYNFSQPFVLEEADSGTNGHNVIWQAAPGPDPVVIRGQVRFKGGWSSVGGNIHRLDVSSAGLEYIRNVWLSDGSRLPIAKAPGLLVGTQRWDDPNTSYTDFDGFYINSSDLQSSYLNVTDIELNYRIEWNNHRRKVLDIVDAGGGQHIVKFKQPYASWGGTGFGKVDYDEHFELLHAYEELDQDGEWYYKRDTQELFVYWAGGYGVLNDAEFMLPRTDSLLEIKGTDLNERVTNIVIRGLQFRYTKWDYPSIEGFTSAQAGSYITDQGTVNRIPGAIILEDAEYIRFENNMVTNVGGSGINLVNNTAKIEIIGNDFVDVSAEAIVVGDRLHDQINVREGEATPKDIKIINNDISWAGAEFTCAPGITAYYGERMHILQNTLKNLPYTGVSIGWGWRNNNQFLTNDNLVSFNHITDYNETQRDGAGIYTLGQQPNSFVDGNYIKPSDNASDGGYAGIYFDEGTRHYKARGNVVEVPSDVHRGWVNLHSVPIPFDLGLPPFHIEAKDDIEVTDNYSSALTIGNEEDYEGALGLGDGIVSNTVQDVYVQNTTYVPSAIWTGEADEIIQAAGDRKYLLAHWRFDEGTGSDALDVALGDATDNDATYNLASPVVWEKGIFGQSAELSGSGTFNVAHDAELNPTKAITVSAWVRLDQTIQNHASNFPVLANKQDWGNKLGYNLGFIKSDGSLLFRILGGGSNHDIRITNHGLQVNTWHLITGTFDGEKMKLYVDDQEKAELAYTGTIGTSTQDLKIASGVEGRIDDVRIYNRALSDIQVASMYNYGTPEADVFPDPLNPNRDALTQMKGKDFNETNEVLAGNVLYSIHGGDWVKLADVQFGSGVNGVTARLRTDSNLATVELRLGSPTGALIAEIRPFATAGNFFDFDAPIISPVTGTNDLFIVFPEVNGEVVSFFDWVQFSASSLAHSKPTPSGSTNLALGGTATATSERDSTKVASKAIDDNIDTFWWADPVPYEYWQIDLGQEYQVAKFEMVARQNFDDAKARRGWTILGSNDPGFPTDPANFVTLGRINSGFPHQGTWEGTVQNSGTYRYIRVQKNKDTKTNFAEFRVFEAIVPKSVGMNVAAWKTATSSGDWNNSLTFAASKAVDGDDATIWHSAGGAGDHWWYVDLEFAKEISKVEMVARQGYDQEWARSNFEIVGMNTPDINAGVVIARKTEAPFAAEGTWEGWVSDTTAYRYVGVRKVGGGLMNFAELRVYDVGN</sequence>
<dbReference type="SUPFAM" id="SSF49899">
    <property type="entry name" value="Concanavalin A-like lectins/glucanases"/>
    <property type="match status" value="1"/>
</dbReference>
<dbReference type="CDD" id="cd04084">
    <property type="entry name" value="CBM6_xylanase-like"/>
    <property type="match status" value="1"/>
</dbReference>
<evidence type="ECO:0000256" key="2">
    <source>
        <dbReference type="ARBA" id="ARBA00023157"/>
    </source>
</evidence>
<dbReference type="Proteomes" id="UP000617628">
    <property type="component" value="Unassembled WGS sequence"/>
</dbReference>
<evidence type="ECO:0000259" key="3">
    <source>
        <dbReference type="PROSITE" id="PS50022"/>
    </source>
</evidence>
<dbReference type="AlphaFoldDB" id="A0A934RXU9"/>
<feature type="domain" description="F5/8 type C" evidence="3">
    <location>
        <begin position="1081"/>
        <end position="1166"/>
    </location>
</feature>
<keyword evidence="5" id="KW-1185">Reference proteome</keyword>
<gene>
    <name evidence="4" type="ORF">JIN87_10140</name>
</gene>
<dbReference type="SMART" id="SM00710">
    <property type="entry name" value="PbH1"/>
    <property type="match status" value="7"/>
</dbReference>
<name>A0A934RXU9_9BACT</name>
<dbReference type="GO" id="GO:0030246">
    <property type="term" value="F:carbohydrate binding"/>
    <property type="evidence" value="ECO:0007669"/>
    <property type="project" value="InterPro"/>
</dbReference>
<dbReference type="PANTHER" id="PTHR36453:SF1">
    <property type="entry name" value="RIGHT HANDED BETA HELIX DOMAIN-CONTAINING PROTEIN"/>
    <property type="match status" value="1"/>
</dbReference>
<dbReference type="Gene3D" id="2.160.20.10">
    <property type="entry name" value="Single-stranded right-handed beta-helix, Pectin lyase-like"/>
    <property type="match status" value="1"/>
</dbReference>
<protein>
    <submittedName>
        <fullName evidence="4">Discoidin domain-containing protein</fullName>
    </submittedName>
</protein>
<dbReference type="SUPFAM" id="SSF49785">
    <property type="entry name" value="Galactose-binding domain-like"/>
    <property type="match status" value="3"/>
</dbReference>
<dbReference type="InterPro" id="IPR006558">
    <property type="entry name" value="LamG-like"/>
</dbReference>
<comment type="caution">
    <text evidence="4">The sequence shown here is derived from an EMBL/GenBank/DDBJ whole genome shotgun (WGS) entry which is preliminary data.</text>
</comment>